<dbReference type="Gene3D" id="1.10.10.10">
    <property type="entry name" value="Winged helix-like DNA-binding domain superfamily/Winged helix DNA-binding domain"/>
    <property type="match status" value="1"/>
</dbReference>
<dbReference type="Pfam" id="PF17782">
    <property type="entry name" value="WHD_DprA"/>
    <property type="match status" value="1"/>
</dbReference>
<accession>A0A926D800</accession>
<evidence type="ECO:0000259" key="3">
    <source>
        <dbReference type="Pfam" id="PF17782"/>
    </source>
</evidence>
<dbReference type="InterPro" id="IPR057666">
    <property type="entry name" value="DrpA_SLOG"/>
</dbReference>
<organism evidence="4 5">
    <name type="scientific">Yeguia hominis</name>
    <dbReference type="NCBI Taxonomy" id="2763662"/>
    <lineage>
        <taxon>Bacteria</taxon>
        <taxon>Bacillati</taxon>
        <taxon>Bacillota</taxon>
        <taxon>Clostridia</taxon>
        <taxon>Eubacteriales</taxon>
        <taxon>Yeguiaceae</taxon>
        <taxon>Yeguia</taxon>
    </lineage>
</organism>
<dbReference type="PANTHER" id="PTHR43022:SF1">
    <property type="entry name" value="PROTEIN SMF"/>
    <property type="match status" value="1"/>
</dbReference>
<dbReference type="GO" id="GO:0009294">
    <property type="term" value="P:DNA-mediated transformation"/>
    <property type="evidence" value="ECO:0007669"/>
    <property type="project" value="InterPro"/>
</dbReference>
<sequence>MDERVYWIWLQRALGVGGTRIPAVLRAFQTAKAFYEAGASAWEGLGILTQREKELLHTGSLQEAGLLLNRCAALGQTVLTPETPGYPERLRAIYHPPCVLYVQGKLPDMDRCLSIAIVGSRTASHAALHTAGEISGALARNGVVVVSGGAHGVDHAVHEAALSAGGVTVSVLPCGIDYPYLPEYAELREMIAASGALVSEYPPGTGVQKWNFRTRNRLLSGLSSGVLIAEAAKRSGTMITARYALEQNRDVFVIPANVGPESEGSNGLLRSGAKAVLAAEDVLDEYAGRDYERVLPQEAPAQMARPAAQDAKALFSKEFSADAETVYRVLGKTPLTIGEVAAATGLSAQRLFVALTELEIEQKIQSLAGRRYVRIETA</sequence>
<comment type="caution">
    <text evidence="4">The sequence shown here is derived from an EMBL/GenBank/DDBJ whole genome shotgun (WGS) entry which is preliminary data.</text>
</comment>
<feature type="domain" description="Smf/DprA SLOG" evidence="2">
    <location>
        <begin position="78"/>
        <end position="286"/>
    </location>
</feature>
<comment type="similarity">
    <text evidence="1">Belongs to the DprA/Smf family.</text>
</comment>
<dbReference type="InterPro" id="IPR041614">
    <property type="entry name" value="DprA_WH"/>
</dbReference>
<evidence type="ECO:0000256" key="1">
    <source>
        <dbReference type="ARBA" id="ARBA00006525"/>
    </source>
</evidence>
<evidence type="ECO:0000313" key="5">
    <source>
        <dbReference type="Proteomes" id="UP000651482"/>
    </source>
</evidence>
<dbReference type="Proteomes" id="UP000651482">
    <property type="component" value="Unassembled WGS sequence"/>
</dbReference>
<dbReference type="AlphaFoldDB" id="A0A926D800"/>
<dbReference type="NCBIfam" id="TIGR00732">
    <property type="entry name" value="dprA"/>
    <property type="match status" value="1"/>
</dbReference>
<dbReference type="Gene3D" id="3.40.50.450">
    <property type="match status" value="1"/>
</dbReference>
<dbReference type="SUPFAM" id="SSF102405">
    <property type="entry name" value="MCP/YpsA-like"/>
    <property type="match status" value="1"/>
</dbReference>
<dbReference type="Pfam" id="PF02481">
    <property type="entry name" value="DNA_processg_A"/>
    <property type="match status" value="1"/>
</dbReference>
<dbReference type="PANTHER" id="PTHR43022">
    <property type="entry name" value="PROTEIN SMF"/>
    <property type="match status" value="1"/>
</dbReference>
<evidence type="ECO:0000313" key="4">
    <source>
        <dbReference type="EMBL" id="MBC8532529.1"/>
    </source>
</evidence>
<dbReference type="EMBL" id="JACRSN010000001">
    <property type="protein sequence ID" value="MBC8532529.1"/>
    <property type="molecule type" value="Genomic_DNA"/>
</dbReference>
<dbReference type="RefSeq" id="WP_249317731.1">
    <property type="nucleotide sequence ID" value="NZ_JACRSN010000001.1"/>
</dbReference>
<dbReference type="InterPro" id="IPR003488">
    <property type="entry name" value="DprA"/>
</dbReference>
<keyword evidence="5" id="KW-1185">Reference proteome</keyword>
<reference evidence="4" key="1">
    <citation type="submission" date="2020-08" db="EMBL/GenBank/DDBJ databases">
        <title>Genome public.</title>
        <authorList>
            <person name="Liu C."/>
            <person name="Sun Q."/>
        </authorList>
    </citation>
    <scope>NUCLEOTIDE SEQUENCE</scope>
    <source>
        <strain evidence="4">NSJ-40</strain>
    </source>
</reference>
<feature type="domain" description="DprA winged helix" evidence="3">
    <location>
        <begin position="314"/>
        <end position="369"/>
    </location>
</feature>
<proteinExistence type="inferred from homology"/>
<evidence type="ECO:0000259" key="2">
    <source>
        <dbReference type="Pfam" id="PF02481"/>
    </source>
</evidence>
<protein>
    <submittedName>
        <fullName evidence="4">DNA-protecting protein DprA</fullName>
    </submittedName>
</protein>
<dbReference type="InterPro" id="IPR036388">
    <property type="entry name" value="WH-like_DNA-bd_sf"/>
</dbReference>
<gene>
    <name evidence="4" type="primary">dprA</name>
    <name evidence="4" type="ORF">IAG03_00640</name>
</gene>
<name>A0A926D800_9FIRM</name>